<dbReference type="STRING" id="6832.A0A553PL81"/>
<dbReference type="PANTHER" id="PTHR35596">
    <property type="entry name" value="DUF2263 DOMAIN-CONTAINING PROTEIN"/>
    <property type="match status" value="1"/>
</dbReference>
<dbReference type="EMBL" id="VCGU01000003">
    <property type="protein sequence ID" value="TRY78438.1"/>
    <property type="molecule type" value="Genomic_DNA"/>
</dbReference>
<dbReference type="InterPro" id="IPR043472">
    <property type="entry name" value="Macro_dom-like"/>
</dbReference>
<comment type="caution">
    <text evidence="2">The sequence shown here is derived from an EMBL/GenBank/DDBJ whole genome shotgun (WGS) entry which is preliminary data.</text>
</comment>
<dbReference type="SUPFAM" id="SSF52949">
    <property type="entry name" value="Macro domain-like"/>
    <property type="match status" value="1"/>
</dbReference>
<keyword evidence="3" id="KW-1185">Reference proteome</keyword>
<dbReference type="InterPro" id="IPR019261">
    <property type="entry name" value="PARG_cat_microbial"/>
</dbReference>
<sequence length="282" mass="31497">MANKSKRVKIGNETLTIINAGGYKVNTDDILIKEQIEQSISKSQVYKGEDILDLEITTRSPKSPQVLEVTQECAISACRRIRAEDGKSHIGCLNFASAKNVCGGMLKGSLAQEESLGYCTTLYPTLDRFQAEYYETNRRDPKQGLYNDILIVSPDVMVIRDDSTYELLSDPFPVTFLSSPAVNKGHALTFKDVPETLIQSTMERRIESVLKLAIYYEIDSLVLGAWGCGVFKNEPIEIARMFSKYLCDEGSPFLNRFSKVVFAIGSDKAKLVVFKKAMMVKS</sequence>
<name>A0A553PL81_TIGCA</name>
<accession>A0A553PL81</accession>
<dbReference type="PANTHER" id="PTHR35596:SF1">
    <property type="entry name" value="MICROBIAL-TYPE PARG CATALYTIC DOMAIN-CONTAINING PROTEIN"/>
    <property type="match status" value="1"/>
</dbReference>
<proteinExistence type="predicted"/>
<evidence type="ECO:0000313" key="2">
    <source>
        <dbReference type="EMBL" id="TRY78438.1"/>
    </source>
</evidence>
<protein>
    <recommendedName>
        <fullName evidence="1">Microbial-type PARG catalytic domain-containing protein</fullName>
    </recommendedName>
</protein>
<evidence type="ECO:0000313" key="3">
    <source>
        <dbReference type="Proteomes" id="UP000318571"/>
    </source>
</evidence>
<dbReference type="AlphaFoldDB" id="A0A553PL81"/>
<dbReference type="Pfam" id="PF10021">
    <property type="entry name" value="PARG_cat_microb"/>
    <property type="match status" value="1"/>
</dbReference>
<feature type="domain" description="Microbial-type PARG catalytic" evidence="1">
    <location>
        <begin position="12"/>
        <end position="161"/>
    </location>
</feature>
<dbReference type="Proteomes" id="UP000318571">
    <property type="component" value="Chromosome 11"/>
</dbReference>
<dbReference type="OrthoDB" id="9985428at2759"/>
<dbReference type="Gene3D" id="3.40.220.10">
    <property type="entry name" value="Leucine Aminopeptidase, subunit E, domain 1"/>
    <property type="match status" value="1"/>
</dbReference>
<evidence type="ECO:0000259" key="1">
    <source>
        <dbReference type="Pfam" id="PF10021"/>
    </source>
</evidence>
<reference evidence="2 3" key="1">
    <citation type="journal article" date="2018" name="Nat. Ecol. Evol.">
        <title>Genomic signatures of mitonuclear coevolution across populations of Tigriopus californicus.</title>
        <authorList>
            <person name="Barreto F.S."/>
            <person name="Watson E.T."/>
            <person name="Lima T.G."/>
            <person name="Willett C.S."/>
            <person name="Edmands S."/>
            <person name="Li W."/>
            <person name="Burton R.S."/>
        </authorList>
    </citation>
    <scope>NUCLEOTIDE SEQUENCE [LARGE SCALE GENOMIC DNA]</scope>
    <source>
        <strain evidence="2 3">San Diego</strain>
    </source>
</reference>
<dbReference type="InterPro" id="IPR012664">
    <property type="entry name" value="CHP02452"/>
</dbReference>
<gene>
    <name evidence="2" type="ORF">TCAL_06900</name>
</gene>
<organism evidence="2 3">
    <name type="scientific">Tigriopus californicus</name>
    <name type="common">Marine copepod</name>
    <dbReference type="NCBI Taxonomy" id="6832"/>
    <lineage>
        <taxon>Eukaryota</taxon>
        <taxon>Metazoa</taxon>
        <taxon>Ecdysozoa</taxon>
        <taxon>Arthropoda</taxon>
        <taxon>Crustacea</taxon>
        <taxon>Multicrustacea</taxon>
        <taxon>Hexanauplia</taxon>
        <taxon>Copepoda</taxon>
        <taxon>Harpacticoida</taxon>
        <taxon>Harpacticidae</taxon>
        <taxon>Tigriopus</taxon>
    </lineage>
</organism>
<dbReference type="NCBIfam" id="TIGR02452">
    <property type="entry name" value="TIGR02452 family protein"/>
    <property type="match status" value="1"/>
</dbReference>
<dbReference type="PIRSF" id="PIRSF014899">
    <property type="entry name" value="UCP014899"/>
    <property type="match status" value="1"/>
</dbReference>